<organism evidence="2 3">
    <name type="scientific">Strongylocentrotus purpuratus</name>
    <name type="common">Purple sea urchin</name>
    <dbReference type="NCBI Taxonomy" id="7668"/>
    <lineage>
        <taxon>Eukaryota</taxon>
        <taxon>Metazoa</taxon>
        <taxon>Echinodermata</taxon>
        <taxon>Eleutherozoa</taxon>
        <taxon>Echinozoa</taxon>
        <taxon>Echinoidea</taxon>
        <taxon>Euechinoidea</taxon>
        <taxon>Echinacea</taxon>
        <taxon>Camarodonta</taxon>
        <taxon>Echinidea</taxon>
        <taxon>Strongylocentrotidae</taxon>
        <taxon>Strongylocentrotus</taxon>
    </lineage>
</organism>
<evidence type="ECO:0000313" key="3">
    <source>
        <dbReference type="Proteomes" id="UP000007110"/>
    </source>
</evidence>
<dbReference type="RefSeq" id="XP_030841821.1">
    <property type="nucleotide sequence ID" value="XM_030985961.1"/>
</dbReference>
<dbReference type="InParanoid" id="A0A7M7NUF4"/>
<dbReference type="OMA" id="VTHICEP"/>
<reference evidence="2" key="2">
    <citation type="submission" date="2021-01" db="UniProtKB">
        <authorList>
            <consortium name="EnsemblMetazoa"/>
        </authorList>
    </citation>
    <scope>IDENTIFICATION</scope>
</reference>
<dbReference type="GeneID" id="115924137"/>
<dbReference type="Proteomes" id="UP000007110">
    <property type="component" value="Unassembled WGS sequence"/>
</dbReference>
<feature type="compositionally biased region" description="Polar residues" evidence="1">
    <location>
        <begin position="34"/>
        <end position="53"/>
    </location>
</feature>
<name>A0A7M7NUF4_STRPU</name>
<dbReference type="PANTHER" id="PTHR47331">
    <property type="entry name" value="PHD-TYPE DOMAIN-CONTAINING PROTEIN"/>
    <property type="match status" value="1"/>
</dbReference>
<evidence type="ECO:0008006" key="4">
    <source>
        <dbReference type="Google" id="ProtNLM"/>
    </source>
</evidence>
<evidence type="ECO:0000313" key="2">
    <source>
        <dbReference type="EnsemblMetazoa" id="XP_030841821"/>
    </source>
</evidence>
<dbReference type="OrthoDB" id="10057552at2759"/>
<accession>A0A7M7NUF4</accession>
<dbReference type="AlphaFoldDB" id="A0A7M7NUF4"/>
<dbReference type="EnsemblMetazoa" id="XM_030985961">
    <property type="protein sequence ID" value="XP_030841821"/>
    <property type="gene ID" value="LOC115924137"/>
</dbReference>
<evidence type="ECO:0000256" key="1">
    <source>
        <dbReference type="SAM" id="MobiDB-lite"/>
    </source>
</evidence>
<feature type="compositionally biased region" description="Basic and acidic residues" evidence="1">
    <location>
        <begin position="1"/>
        <end position="13"/>
    </location>
</feature>
<feature type="region of interest" description="Disordered" evidence="1">
    <location>
        <begin position="1"/>
        <end position="53"/>
    </location>
</feature>
<proteinExistence type="predicted"/>
<protein>
    <recommendedName>
        <fullName evidence="4">Peptidase aspartic putative domain-containing protein</fullName>
    </recommendedName>
</protein>
<sequence length="423" mass="48234">MTSSHSQERKVEKNAPTADVSMSTGVSREADNVSMPTDVSSEADNKRSMTNYSSESNTLPVVIPVVVRSRESGCQMQTYAFLDNGSNSVFCTEAVRKGLQTRGQLTNIHLQTMTQDKVIRCQVLKDLEVMDLKGNNIIDLQEVFVQDTIPVSKEEIPTTAHLKEYPYLRHLNLPDISCDVGLLIENNVPRAAEPLEVVNSENGGPYAYRTLLGWAVSGVIKPGITRKISSHRVSVKKDIDQQLITMFNHDFSERVADDKPEKSREDQRFLREMKRSTEHIDGHYQVGLPFKDRNVVMPNNRPQAEQRAAHLQRKFARQPQFHREYAGFMDKVLNKQYAERVPEDKFLREDGKMWFIPHHGVYHPQKQKIRVVYDCAASFKGKSLNDNLLQGPDLTNSLSRKLQSYQRAYKKPVRKEDSTSQNG</sequence>
<dbReference type="PANTHER" id="PTHR47331:SF1">
    <property type="entry name" value="GAG-LIKE PROTEIN"/>
    <property type="match status" value="1"/>
</dbReference>
<keyword evidence="3" id="KW-1185">Reference proteome</keyword>
<reference evidence="3" key="1">
    <citation type="submission" date="2015-02" db="EMBL/GenBank/DDBJ databases">
        <title>Genome sequencing for Strongylocentrotus purpuratus.</title>
        <authorList>
            <person name="Murali S."/>
            <person name="Liu Y."/>
            <person name="Vee V."/>
            <person name="English A."/>
            <person name="Wang M."/>
            <person name="Skinner E."/>
            <person name="Han Y."/>
            <person name="Muzny D.M."/>
            <person name="Worley K.C."/>
            <person name="Gibbs R.A."/>
        </authorList>
    </citation>
    <scope>NUCLEOTIDE SEQUENCE</scope>
</reference>
<dbReference type="KEGG" id="spu:115924137"/>